<dbReference type="RefSeq" id="WP_342632695.1">
    <property type="nucleotide sequence ID" value="NZ_CP152382.1"/>
</dbReference>
<name>A0ABZ3EAW3_9GAMM</name>
<sequence>MNESLKSQARSLREHLKRETKTSVEWVKDGAIRDNKSFTDKDGHQPFDGCIERLFERTEEIESDRDGWSGYELMLWCKHEADAWFDGYPDDNEQNRKDFTASLFDLAKSRVRITKSASSQGGL</sequence>
<dbReference type="Proteomes" id="UP001445268">
    <property type="component" value="Plasmid unnamed2"/>
</dbReference>
<organism evidence="2 3">
    <name type="scientific">Marinobacter alkaliphilus</name>
    <dbReference type="NCBI Taxonomy" id="254719"/>
    <lineage>
        <taxon>Bacteria</taxon>
        <taxon>Pseudomonadati</taxon>
        <taxon>Pseudomonadota</taxon>
        <taxon>Gammaproteobacteria</taxon>
        <taxon>Pseudomonadales</taxon>
        <taxon>Marinobacteraceae</taxon>
        <taxon>Marinobacter</taxon>
    </lineage>
</organism>
<feature type="region of interest" description="Disordered" evidence="1">
    <location>
        <begin position="1"/>
        <end position="20"/>
    </location>
</feature>
<proteinExistence type="predicted"/>
<gene>
    <name evidence="2" type="ORF">AAGT77_20550</name>
</gene>
<keyword evidence="3" id="KW-1185">Reference proteome</keyword>
<keyword evidence="2" id="KW-0614">Plasmid</keyword>
<reference evidence="2 3" key="1">
    <citation type="submission" date="2024-04" db="EMBL/GenBank/DDBJ databases">
        <title>Marinobacter sp. SBY-1.</title>
        <authorList>
            <person name="Pan C."/>
        </authorList>
    </citation>
    <scope>NUCLEOTIDE SEQUENCE [LARGE SCALE GENOMIC DNA]</scope>
    <source>
        <strain evidence="2 3">SBY-1</strain>
        <plasmid evidence="2 3">unnamed2</plasmid>
    </source>
</reference>
<dbReference type="EMBL" id="CP152382">
    <property type="protein sequence ID" value="XAF56147.1"/>
    <property type="molecule type" value="Genomic_DNA"/>
</dbReference>
<feature type="compositionally biased region" description="Polar residues" evidence="1">
    <location>
        <begin position="1"/>
        <end position="10"/>
    </location>
</feature>
<geneLocation type="plasmid" evidence="2 3">
    <name>unnamed2</name>
</geneLocation>
<accession>A0ABZ3EAW3</accession>
<protein>
    <submittedName>
        <fullName evidence="2">Uncharacterized protein</fullName>
    </submittedName>
</protein>
<evidence type="ECO:0000313" key="2">
    <source>
        <dbReference type="EMBL" id="XAF56147.1"/>
    </source>
</evidence>
<evidence type="ECO:0000313" key="3">
    <source>
        <dbReference type="Proteomes" id="UP001445268"/>
    </source>
</evidence>
<feature type="compositionally biased region" description="Basic and acidic residues" evidence="1">
    <location>
        <begin position="11"/>
        <end position="20"/>
    </location>
</feature>
<evidence type="ECO:0000256" key="1">
    <source>
        <dbReference type="SAM" id="MobiDB-lite"/>
    </source>
</evidence>